<dbReference type="PRINTS" id="PR00411">
    <property type="entry name" value="PNDRDTASEI"/>
</dbReference>
<evidence type="ECO:0000313" key="10">
    <source>
        <dbReference type="Proteomes" id="UP000026682"/>
    </source>
</evidence>
<feature type="domain" description="Pyridine nucleotide-disulphide oxidoreductase dimerisation" evidence="7">
    <location>
        <begin position="349"/>
        <end position="453"/>
    </location>
</feature>
<organism evidence="9 10">
    <name type="scientific">Bordetella holmesii CDC-H585-BH</name>
    <dbReference type="NCBI Taxonomy" id="1331206"/>
    <lineage>
        <taxon>Bacteria</taxon>
        <taxon>Pseudomonadati</taxon>
        <taxon>Pseudomonadota</taxon>
        <taxon>Betaproteobacteria</taxon>
        <taxon>Burkholderiales</taxon>
        <taxon>Alcaligenaceae</taxon>
        <taxon>Bordetella</taxon>
    </lineage>
</organism>
<dbReference type="PATRIC" id="fig|1331206.3.peg.851"/>
<dbReference type="PANTHER" id="PTHR43014:SF4">
    <property type="entry name" value="PYRIDINE NUCLEOTIDE-DISULFIDE OXIDOREDUCTASE RCLA-RELATED"/>
    <property type="match status" value="1"/>
</dbReference>
<dbReference type="SUPFAM" id="SSF55424">
    <property type="entry name" value="FAD/NAD-linked reductases, dimerisation (C-terminal) domain"/>
    <property type="match status" value="1"/>
</dbReference>
<dbReference type="Gene3D" id="3.50.50.60">
    <property type="entry name" value="FAD/NAD(P)-binding domain"/>
    <property type="match status" value="2"/>
</dbReference>
<keyword evidence="5" id="KW-0547">Nucleotide-binding</keyword>
<dbReference type="Pfam" id="PF07992">
    <property type="entry name" value="Pyr_redox_2"/>
    <property type="match status" value="1"/>
</dbReference>
<feature type="disulfide bond" description="Redox-active" evidence="6">
    <location>
        <begin position="43"/>
        <end position="48"/>
    </location>
</feature>
<evidence type="ECO:0000256" key="4">
    <source>
        <dbReference type="PIRSR" id="PIRSR000350-2"/>
    </source>
</evidence>
<dbReference type="STRING" id="35814.BBB42_10420"/>
<feature type="binding site" evidence="5">
    <location>
        <begin position="142"/>
        <end position="144"/>
    </location>
    <ligand>
        <name>FAD</name>
        <dbReference type="ChEBI" id="CHEBI:57692"/>
    </ligand>
</feature>
<evidence type="ECO:0000259" key="7">
    <source>
        <dbReference type="Pfam" id="PF02852"/>
    </source>
</evidence>
<dbReference type="Proteomes" id="UP000026682">
    <property type="component" value="Unassembled WGS sequence"/>
</dbReference>
<dbReference type="InterPro" id="IPR036188">
    <property type="entry name" value="FAD/NAD-bd_sf"/>
</dbReference>
<evidence type="ECO:0000313" key="9">
    <source>
        <dbReference type="EMBL" id="KAK96558.1"/>
    </source>
</evidence>
<feature type="binding site" evidence="5">
    <location>
        <position position="311"/>
    </location>
    <ligand>
        <name>FAD</name>
        <dbReference type="ChEBI" id="CHEBI:57692"/>
    </ligand>
</feature>
<keyword evidence="5" id="KW-0520">NAD</keyword>
<dbReference type="Pfam" id="PF02852">
    <property type="entry name" value="Pyr_redox_dim"/>
    <property type="match status" value="1"/>
</dbReference>
<dbReference type="NCBIfam" id="NF004939">
    <property type="entry name" value="PRK06292.1-1"/>
    <property type="match status" value="1"/>
</dbReference>
<evidence type="ECO:0000259" key="8">
    <source>
        <dbReference type="Pfam" id="PF07992"/>
    </source>
</evidence>
<dbReference type="EMBL" id="JFZZ01000038">
    <property type="protein sequence ID" value="KAK96558.1"/>
    <property type="molecule type" value="Genomic_DNA"/>
</dbReference>
<protein>
    <submittedName>
        <fullName evidence="9">Pyridine nucleotide-disulfide oxidoreductase</fullName>
    </submittedName>
</protein>
<dbReference type="InterPro" id="IPR023753">
    <property type="entry name" value="FAD/NAD-binding_dom"/>
</dbReference>
<accession>A0A158M797</accession>
<evidence type="ECO:0000256" key="1">
    <source>
        <dbReference type="ARBA" id="ARBA00007532"/>
    </source>
</evidence>
<dbReference type="InterPro" id="IPR001100">
    <property type="entry name" value="Pyr_nuc-diS_OxRdtase"/>
</dbReference>
<evidence type="ECO:0000256" key="3">
    <source>
        <dbReference type="ARBA" id="ARBA00022827"/>
    </source>
</evidence>
<evidence type="ECO:0000256" key="5">
    <source>
        <dbReference type="PIRSR" id="PIRSR000350-3"/>
    </source>
</evidence>
<feature type="active site" description="Proton acceptor" evidence="4">
    <location>
        <position position="443"/>
    </location>
</feature>
<evidence type="ECO:0000256" key="2">
    <source>
        <dbReference type="ARBA" id="ARBA00022630"/>
    </source>
</evidence>
<feature type="binding site" evidence="5">
    <location>
        <position position="52"/>
    </location>
    <ligand>
        <name>FAD</name>
        <dbReference type="ChEBI" id="CHEBI:57692"/>
    </ligand>
</feature>
<comment type="similarity">
    <text evidence="1">Belongs to the class-I pyridine nucleotide-disulfide oxidoreductase family.</text>
</comment>
<comment type="cofactor">
    <cofactor evidence="5">
        <name>FAD</name>
        <dbReference type="ChEBI" id="CHEBI:57692"/>
    </cofactor>
    <text evidence="5">Binds 1 FAD per subunit.</text>
</comment>
<comment type="caution">
    <text evidence="9">The sequence shown here is derived from an EMBL/GenBank/DDBJ whole genome shotgun (WGS) entry which is preliminary data.</text>
</comment>
<name>A0A158M797_9BORD</name>
<dbReference type="PANTHER" id="PTHR43014">
    <property type="entry name" value="MERCURIC REDUCTASE"/>
    <property type="match status" value="1"/>
</dbReference>
<dbReference type="GeneID" id="93119755"/>
<sequence>MKSLHTDIAVIGAGTAGLAAYRAARAAGKRAVIIEGGPYGTTCARVGCMPSKLLIAAAEAAHATRHTDAFGVRVAGPVTVDGQAVMARVKRERDRFVGFVLQGVENLPAEDKLHGYARFLSDRVLRVDDHTEVHAERVVIATGSRPAVPAPFLALGDRLVVNDDVFAWDSLPARVAVFGPGVIGLELGQALARLGVKVHVFGVSGSLGGISDPAVRQAARRIFQAEFYLDPDARVLETKRVGDEVEIRYITLDNTERVERFDYALVAAGRKPNVDKLGLENTSLTLDARGVPQFDRSTMQVGSSAIFIAGDANADSPLLHEAADEGRIAGENAAHYPQVTQSLRRAALAVVFSDPQIALIGTAHARLPRGSYVTGEVDFADQGRSRVMLKNRGLLHVYAEIGSGRFLGAEMVGPGAEHIGHLLAWAVQQNMTITQMLEMPFYHPVIEEGLRTALRDAQARLVQAGAPRAA</sequence>
<dbReference type="InterPro" id="IPR004099">
    <property type="entry name" value="Pyr_nucl-diS_OxRdtase_dimer"/>
</dbReference>
<feature type="binding site" evidence="5">
    <location>
        <begin position="179"/>
        <end position="186"/>
    </location>
    <ligand>
        <name>NAD(+)</name>
        <dbReference type="ChEBI" id="CHEBI:57540"/>
    </ligand>
</feature>
<keyword evidence="2" id="KW-0285">Flavoprotein</keyword>
<dbReference type="PIRSF" id="PIRSF000350">
    <property type="entry name" value="Mercury_reductase_MerA"/>
    <property type="match status" value="1"/>
</dbReference>
<dbReference type="Gene3D" id="3.30.390.30">
    <property type="match status" value="1"/>
</dbReference>
<dbReference type="SUPFAM" id="SSF51905">
    <property type="entry name" value="FAD/NAD(P)-binding domain"/>
    <property type="match status" value="1"/>
</dbReference>
<dbReference type="PRINTS" id="PR00368">
    <property type="entry name" value="FADPNR"/>
</dbReference>
<dbReference type="AlphaFoldDB" id="A0A158M797"/>
<keyword evidence="3 5" id="KW-0274">FAD</keyword>
<gene>
    <name evidence="9" type="ORF">L497_1421</name>
</gene>
<dbReference type="InterPro" id="IPR016156">
    <property type="entry name" value="FAD/NAD-linked_Rdtase_dimer_sf"/>
</dbReference>
<dbReference type="GO" id="GO:0003955">
    <property type="term" value="F:NAD(P)H dehydrogenase (quinone) activity"/>
    <property type="evidence" value="ECO:0007669"/>
    <property type="project" value="TreeGrafter"/>
</dbReference>
<proteinExistence type="inferred from homology"/>
<feature type="domain" description="FAD/NAD(P)-binding" evidence="8">
    <location>
        <begin position="7"/>
        <end position="326"/>
    </location>
</feature>
<feature type="binding site" evidence="5">
    <location>
        <position position="269"/>
    </location>
    <ligand>
        <name>NAD(+)</name>
        <dbReference type="ChEBI" id="CHEBI:57540"/>
    </ligand>
</feature>
<evidence type="ECO:0000256" key="6">
    <source>
        <dbReference type="PIRSR" id="PIRSR000350-4"/>
    </source>
</evidence>
<reference evidence="9 10" key="1">
    <citation type="submission" date="2014-03" db="EMBL/GenBank/DDBJ databases">
        <title>Genome sequence of Bordetella holmseii.</title>
        <authorList>
            <person name="Harvill E."/>
            <person name="Goodfield L.L."/>
            <person name="Ivanov Y."/>
            <person name="Meyer J.A."/>
            <person name="Newth C."/>
            <person name="Cassiday P."/>
            <person name="Tondella M.L."/>
            <person name="Liao P."/>
            <person name="Zimmerman J."/>
            <person name="Meert K."/>
            <person name="Wessel D."/>
            <person name="Berger J."/>
            <person name="Dean J.M."/>
            <person name="Holubkov R."/>
            <person name="Burr J."/>
            <person name="Liu T."/>
            <person name="Brinkac L.M."/>
            <person name="Sanka R."/>
            <person name="Kim M."/>
            <person name="Losada L."/>
        </authorList>
    </citation>
    <scope>NUCLEOTIDE SEQUENCE [LARGE SCALE GENOMIC DNA]</scope>
    <source>
        <strain evidence="9 10">CDC-H585-BH</strain>
    </source>
</reference>
<dbReference type="GO" id="GO:0050660">
    <property type="term" value="F:flavin adenine dinucleotide binding"/>
    <property type="evidence" value="ECO:0007669"/>
    <property type="project" value="TreeGrafter"/>
</dbReference>
<dbReference type="RefSeq" id="WP_005014112.1">
    <property type="nucleotide sequence ID" value="NZ_JFZZ01000038.1"/>
</dbReference>